<reference evidence="1 2" key="1">
    <citation type="submission" date="2008-07" db="EMBL/GenBank/DDBJ databases">
        <authorList>
            <person name="El-Sayed N."/>
            <person name="Caler E."/>
            <person name="Inman J."/>
            <person name="Amedeo P."/>
            <person name="Hass B."/>
            <person name="Wortman J."/>
        </authorList>
    </citation>
    <scope>NUCLEOTIDE SEQUENCE [LARGE SCALE GENOMIC DNA]</scope>
    <source>
        <strain evidence="2">ATCC 50983 / TXsc</strain>
    </source>
</reference>
<dbReference type="AlphaFoldDB" id="C5KBQ6"/>
<dbReference type="GO" id="GO:0019901">
    <property type="term" value="F:protein kinase binding"/>
    <property type="evidence" value="ECO:0007669"/>
    <property type="project" value="InterPro"/>
</dbReference>
<keyword evidence="2" id="KW-1185">Reference proteome</keyword>
<proteinExistence type="predicted"/>
<dbReference type="Proteomes" id="UP000007800">
    <property type="component" value="Unassembled WGS sequence"/>
</dbReference>
<dbReference type="OMA" id="FYYANRR"/>
<feature type="non-terminal residue" evidence="1">
    <location>
        <position position="79"/>
    </location>
</feature>
<dbReference type="InterPro" id="IPR013922">
    <property type="entry name" value="Cyclin_PHO80-like"/>
</dbReference>
<accession>C5KBQ6</accession>
<dbReference type="OrthoDB" id="337735at2759"/>
<dbReference type="EMBL" id="GG671914">
    <property type="protein sequence ID" value="EER18088.1"/>
    <property type="molecule type" value="Genomic_DNA"/>
</dbReference>
<dbReference type="SUPFAM" id="SSF47954">
    <property type="entry name" value="Cyclin-like"/>
    <property type="match status" value="1"/>
</dbReference>
<gene>
    <name evidence="1" type="ORF">Pmar_PMAR027133</name>
</gene>
<dbReference type="PANTHER" id="PTHR15615:SF108">
    <property type="entry name" value="PROTEIN CNPPD1"/>
    <property type="match status" value="1"/>
</dbReference>
<evidence type="ECO:0000313" key="1">
    <source>
        <dbReference type="EMBL" id="EER18088.1"/>
    </source>
</evidence>
<evidence type="ECO:0008006" key="3">
    <source>
        <dbReference type="Google" id="ProtNLM"/>
    </source>
</evidence>
<dbReference type="Pfam" id="PF08613">
    <property type="entry name" value="Cyclin"/>
    <property type="match status" value="1"/>
</dbReference>
<dbReference type="Gene3D" id="1.10.472.10">
    <property type="entry name" value="Cyclin-like"/>
    <property type="match status" value="1"/>
</dbReference>
<dbReference type="RefSeq" id="XP_002786292.1">
    <property type="nucleotide sequence ID" value="XM_002786246.1"/>
</dbReference>
<organism evidence="2">
    <name type="scientific">Perkinsus marinus (strain ATCC 50983 / TXsc)</name>
    <dbReference type="NCBI Taxonomy" id="423536"/>
    <lineage>
        <taxon>Eukaryota</taxon>
        <taxon>Sar</taxon>
        <taxon>Alveolata</taxon>
        <taxon>Perkinsozoa</taxon>
        <taxon>Perkinsea</taxon>
        <taxon>Perkinsida</taxon>
        <taxon>Perkinsidae</taxon>
        <taxon>Perkinsus</taxon>
    </lineage>
</organism>
<dbReference type="GeneID" id="9048484"/>
<name>C5KBQ6_PERM5</name>
<protein>
    <recommendedName>
        <fullName evidence="3">Cyclin</fullName>
    </recommendedName>
</protein>
<sequence length="79" mass="9220">MTPLYVTSYNVYRLFLTSLLLAVKFNDDFYYANRRYAEVGCLTSTAELNGLEATMLKLVDFSLYVGPEEYVCYWELIFS</sequence>
<evidence type="ECO:0000313" key="2">
    <source>
        <dbReference type="Proteomes" id="UP000007800"/>
    </source>
</evidence>
<dbReference type="InParanoid" id="C5KBQ6"/>
<dbReference type="PANTHER" id="PTHR15615">
    <property type="match status" value="1"/>
</dbReference>
<dbReference type="InterPro" id="IPR036915">
    <property type="entry name" value="Cyclin-like_sf"/>
</dbReference>